<dbReference type="PANTHER" id="PTHR11533:SF294">
    <property type="entry name" value="THYROTROPIN-RELEASING HORMONE-DEGRADING ECTOENZYME"/>
    <property type="match status" value="1"/>
</dbReference>
<dbReference type="Pfam" id="PF01433">
    <property type="entry name" value="Peptidase_M1"/>
    <property type="match status" value="2"/>
</dbReference>
<sequence length="710" mass="84980">MYHHIILDSQNNITKKLILYRDATIFYNDELDSDIHKLDVIRRIGYELVHQWFDNLISPVHWPDYWLNEGIAILLGTDVINQDFEDLRMWDLFMVQIQQEALRFDNSPRDIMKPLTSEINKLSEIDSLFSFSFHIKAPVILRMLRHFLTDQVFQRGIEIFLSKHKFSSASIDDFWESMQSAHNATNMERIIVREIMNAWTKQKHYPILKVAQIYDYTNFHYVRITVENIENHWHIPVTITTQTTSNFTIHPWKFFYNWKKSNSTWFMDIATDGHIDDWIIANLQQIDMYNVNLDSHDNIAKKLILYRDATIFYNDELDPDMHKLDVTRTIGYELVHKWFDNLISPSWWSDYWLNEGIAILLGTDVINKGSEDLRMWDLFVVQIQQESLRLDNFTEGVMKPLRSEINKPSETDSLFSFSFHIKAPVILRMLRHFLTDQVFQNGIEIFLSKHKFSSASIDDFWESMQSAHNATNMEKIIVREIMNAWTKQKHYPILKVAQIYDYTNFHYVRITVENIENHWHIPVTITTQTTSNFTIHPWKFFYNWKKSNSTWFMDIATDGHIGDWIIANLQQIGYYRVNYELKNWQNIAKYLNSRNYSKIHVLNRAQIIDDAYYFLSSRKLDMSTFLDLAKYLSQETDFVAWYPMIKALENISSIFPISDTEDIDLFKVNNNRHFINKSVFHILYIRLLHIKYIKNKIVKQFRKIYIYEKI</sequence>
<dbReference type="Gene3D" id="1.10.390.10">
    <property type="entry name" value="Neutral Protease Domain 2"/>
    <property type="match status" value="2"/>
</dbReference>
<dbReference type="GO" id="GO:0042277">
    <property type="term" value="F:peptide binding"/>
    <property type="evidence" value="ECO:0007669"/>
    <property type="project" value="TreeGrafter"/>
</dbReference>
<keyword evidence="4" id="KW-0645">Protease</keyword>
<evidence type="ECO:0000313" key="5">
    <source>
        <dbReference type="Proteomes" id="UP000000311"/>
    </source>
</evidence>
<evidence type="ECO:0000259" key="2">
    <source>
        <dbReference type="Pfam" id="PF01433"/>
    </source>
</evidence>
<dbReference type="InParanoid" id="E2A5C9"/>
<dbReference type="EMBL" id="GL436921">
    <property type="protein sequence ID" value="EFN71351.1"/>
    <property type="molecule type" value="Genomic_DNA"/>
</dbReference>
<feature type="domain" description="Peptidase M1 membrane alanine aminopeptidase" evidence="2">
    <location>
        <begin position="302"/>
        <end position="485"/>
    </location>
</feature>
<evidence type="ECO:0000259" key="3">
    <source>
        <dbReference type="Pfam" id="PF11838"/>
    </source>
</evidence>
<dbReference type="GO" id="GO:0070006">
    <property type="term" value="F:metalloaminopeptidase activity"/>
    <property type="evidence" value="ECO:0007669"/>
    <property type="project" value="TreeGrafter"/>
</dbReference>
<dbReference type="AlphaFoldDB" id="E2A5C9"/>
<dbReference type="InterPro" id="IPR024571">
    <property type="entry name" value="ERAP1-like_C_dom"/>
</dbReference>
<keyword evidence="5" id="KW-1185">Reference proteome</keyword>
<dbReference type="GO" id="GO:0043171">
    <property type="term" value="P:peptide catabolic process"/>
    <property type="evidence" value="ECO:0007669"/>
    <property type="project" value="TreeGrafter"/>
</dbReference>
<organism evidence="5">
    <name type="scientific">Camponotus floridanus</name>
    <name type="common">Florida carpenter ant</name>
    <dbReference type="NCBI Taxonomy" id="104421"/>
    <lineage>
        <taxon>Eukaryota</taxon>
        <taxon>Metazoa</taxon>
        <taxon>Ecdysozoa</taxon>
        <taxon>Arthropoda</taxon>
        <taxon>Hexapoda</taxon>
        <taxon>Insecta</taxon>
        <taxon>Pterygota</taxon>
        <taxon>Neoptera</taxon>
        <taxon>Endopterygota</taxon>
        <taxon>Hymenoptera</taxon>
        <taxon>Apocrita</taxon>
        <taxon>Aculeata</taxon>
        <taxon>Formicoidea</taxon>
        <taxon>Formicidae</taxon>
        <taxon>Formicinae</taxon>
        <taxon>Camponotus</taxon>
    </lineage>
</organism>
<evidence type="ECO:0000313" key="4">
    <source>
        <dbReference type="EMBL" id="EFN71351.1"/>
    </source>
</evidence>
<feature type="domain" description="ERAP1-like C-terminal" evidence="3">
    <location>
        <begin position="564"/>
        <end position="659"/>
    </location>
</feature>
<name>E2A5C9_CAMFO</name>
<dbReference type="InterPro" id="IPR050344">
    <property type="entry name" value="Peptidase_M1_aminopeptidases"/>
</dbReference>
<keyword evidence="4" id="KW-0378">Hydrolase</keyword>
<comment type="similarity">
    <text evidence="1">Belongs to the peptidase M1 family.</text>
</comment>
<dbReference type="Proteomes" id="UP000000311">
    <property type="component" value="Unassembled WGS sequence"/>
</dbReference>
<dbReference type="Pfam" id="PF11838">
    <property type="entry name" value="ERAP1_C"/>
    <property type="match status" value="1"/>
</dbReference>
<dbReference type="GO" id="GO:0005615">
    <property type="term" value="C:extracellular space"/>
    <property type="evidence" value="ECO:0007669"/>
    <property type="project" value="TreeGrafter"/>
</dbReference>
<keyword evidence="4" id="KW-0031">Aminopeptidase</keyword>
<evidence type="ECO:0000256" key="1">
    <source>
        <dbReference type="ARBA" id="ARBA00010136"/>
    </source>
</evidence>
<feature type="domain" description="Peptidase M1 membrane alanine aminopeptidase" evidence="2">
    <location>
        <begin position="16"/>
        <end position="199"/>
    </location>
</feature>
<dbReference type="Gene3D" id="1.25.50.20">
    <property type="match status" value="1"/>
</dbReference>
<dbReference type="GO" id="GO:0006508">
    <property type="term" value="P:proteolysis"/>
    <property type="evidence" value="ECO:0007669"/>
    <property type="project" value="TreeGrafter"/>
</dbReference>
<dbReference type="GO" id="GO:0005737">
    <property type="term" value="C:cytoplasm"/>
    <property type="evidence" value="ECO:0007669"/>
    <property type="project" value="TreeGrafter"/>
</dbReference>
<dbReference type="InterPro" id="IPR027268">
    <property type="entry name" value="Peptidase_M4/M1_CTD_sf"/>
</dbReference>
<gene>
    <name evidence="4" type="ORF">EAG_06077</name>
</gene>
<dbReference type="OrthoDB" id="510539at2759"/>
<proteinExistence type="inferred from homology"/>
<dbReference type="SUPFAM" id="SSF55486">
    <property type="entry name" value="Metalloproteases ('zincins'), catalytic domain"/>
    <property type="match status" value="2"/>
</dbReference>
<dbReference type="GO" id="GO:0008270">
    <property type="term" value="F:zinc ion binding"/>
    <property type="evidence" value="ECO:0007669"/>
    <property type="project" value="InterPro"/>
</dbReference>
<protein>
    <submittedName>
        <fullName evidence="4">Glutamyl aminopeptidase</fullName>
    </submittedName>
</protein>
<dbReference type="Gene3D" id="2.60.40.1910">
    <property type="match status" value="1"/>
</dbReference>
<dbReference type="InterPro" id="IPR014782">
    <property type="entry name" value="Peptidase_M1_dom"/>
</dbReference>
<accession>E2A5C9</accession>
<dbReference type="GO" id="GO:0016020">
    <property type="term" value="C:membrane"/>
    <property type="evidence" value="ECO:0007669"/>
    <property type="project" value="TreeGrafter"/>
</dbReference>
<dbReference type="PANTHER" id="PTHR11533">
    <property type="entry name" value="PROTEASE M1 ZINC METALLOPROTEASE"/>
    <property type="match status" value="1"/>
</dbReference>
<reference evidence="4 5" key="1">
    <citation type="journal article" date="2010" name="Science">
        <title>Genomic comparison of the ants Camponotus floridanus and Harpegnathos saltator.</title>
        <authorList>
            <person name="Bonasio R."/>
            <person name="Zhang G."/>
            <person name="Ye C."/>
            <person name="Mutti N.S."/>
            <person name="Fang X."/>
            <person name="Qin N."/>
            <person name="Donahue G."/>
            <person name="Yang P."/>
            <person name="Li Q."/>
            <person name="Li C."/>
            <person name="Zhang P."/>
            <person name="Huang Z."/>
            <person name="Berger S.L."/>
            <person name="Reinberg D."/>
            <person name="Wang J."/>
            <person name="Liebig J."/>
        </authorList>
    </citation>
    <scope>NUCLEOTIDE SEQUENCE [LARGE SCALE GENOMIC DNA]</scope>
    <source>
        <strain evidence="5">C129</strain>
    </source>
</reference>